<evidence type="ECO:0008006" key="3">
    <source>
        <dbReference type="Google" id="ProtNLM"/>
    </source>
</evidence>
<keyword evidence="1" id="KW-0812">Transmembrane</keyword>
<dbReference type="PANTHER" id="PTHR43849:SF2">
    <property type="entry name" value="BLL3936 PROTEIN"/>
    <property type="match status" value="1"/>
</dbReference>
<feature type="transmembrane region" description="Helical" evidence="1">
    <location>
        <begin position="41"/>
        <end position="60"/>
    </location>
</feature>
<reference evidence="2" key="1">
    <citation type="journal article" date="2014" name="Front. Microbiol.">
        <title>High frequency of phylogenetically diverse reductive dehalogenase-homologous genes in deep subseafloor sedimentary metagenomes.</title>
        <authorList>
            <person name="Kawai M."/>
            <person name="Futagami T."/>
            <person name="Toyoda A."/>
            <person name="Takaki Y."/>
            <person name="Nishi S."/>
            <person name="Hori S."/>
            <person name="Arai W."/>
            <person name="Tsubouchi T."/>
            <person name="Morono Y."/>
            <person name="Uchiyama I."/>
            <person name="Ito T."/>
            <person name="Fujiyama A."/>
            <person name="Inagaki F."/>
            <person name="Takami H."/>
        </authorList>
    </citation>
    <scope>NUCLEOTIDE SEQUENCE</scope>
    <source>
        <strain evidence="2">Expedition CK06-06</strain>
    </source>
</reference>
<dbReference type="AlphaFoldDB" id="X1R8I9"/>
<keyword evidence="1" id="KW-1133">Transmembrane helix</keyword>
<feature type="transmembrane region" description="Helical" evidence="1">
    <location>
        <begin position="101"/>
        <end position="119"/>
    </location>
</feature>
<protein>
    <recommendedName>
        <fullName evidence="3">TRAP C4-dicarboxylate transport system permease DctM subunit domain-containing protein</fullName>
    </recommendedName>
</protein>
<feature type="transmembrane region" description="Helical" evidence="1">
    <location>
        <begin position="157"/>
        <end position="179"/>
    </location>
</feature>
<feature type="non-terminal residue" evidence="2">
    <location>
        <position position="186"/>
    </location>
</feature>
<dbReference type="PANTHER" id="PTHR43849">
    <property type="entry name" value="BLL3936 PROTEIN"/>
    <property type="match status" value="1"/>
</dbReference>
<evidence type="ECO:0000313" key="2">
    <source>
        <dbReference type="EMBL" id="GAI77032.1"/>
    </source>
</evidence>
<dbReference type="EMBL" id="BARW01005241">
    <property type="protein sequence ID" value="GAI77032.1"/>
    <property type="molecule type" value="Genomic_DNA"/>
</dbReference>
<evidence type="ECO:0000256" key="1">
    <source>
        <dbReference type="SAM" id="Phobius"/>
    </source>
</evidence>
<keyword evidence="1" id="KW-0472">Membrane</keyword>
<proteinExistence type="predicted"/>
<sequence>MSKKEVEGNALKQQASEEIIDIEKLGAKSEVTSSMRKLKGCWARLVTVVAVTSSLFHFYTAGYRPLPAMQQRPVHLAFILFLTFMLYPASAKTDKNRNPGFIDLALGIIAVGCSFYLVYHYRTIALRGGWYNDYDIFVGFIFCLALIEAARRTMGSVMLILAGISIAYLFVGPYLPGIFQHGGFTW</sequence>
<feature type="transmembrane region" description="Helical" evidence="1">
    <location>
        <begin position="131"/>
        <end position="150"/>
    </location>
</feature>
<organism evidence="2">
    <name type="scientific">marine sediment metagenome</name>
    <dbReference type="NCBI Taxonomy" id="412755"/>
    <lineage>
        <taxon>unclassified sequences</taxon>
        <taxon>metagenomes</taxon>
        <taxon>ecological metagenomes</taxon>
    </lineage>
</organism>
<feature type="transmembrane region" description="Helical" evidence="1">
    <location>
        <begin position="72"/>
        <end position="89"/>
    </location>
</feature>
<gene>
    <name evidence="2" type="ORF">S12H4_11582</name>
</gene>
<name>X1R8I9_9ZZZZ</name>
<comment type="caution">
    <text evidence="2">The sequence shown here is derived from an EMBL/GenBank/DDBJ whole genome shotgun (WGS) entry which is preliminary data.</text>
</comment>
<accession>X1R8I9</accession>